<evidence type="ECO:0000256" key="1">
    <source>
        <dbReference type="ARBA" id="ARBA00023015"/>
    </source>
</evidence>
<accession>A0AAU8J306</accession>
<dbReference type="SMART" id="SM00342">
    <property type="entry name" value="HTH_ARAC"/>
    <property type="match status" value="1"/>
</dbReference>
<dbReference type="PANTHER" id="PTHR46796">
    <property type="entry name" value="HTH-TYPE TRANSCRIPTIONAL ACTIVATOR RHAS-RELATED"/>
    <property type="match status" value="1"/>
</dbReference>
<dbReference type="KEGG" id="stac:ABII15_31930"/>
<dbReference type="InterPro" id="IPR009057">
    <property type="entry name" value="Homeodomain-like_sf"/>
</dbReference>
<dbReference type="Pfam" id="PF12833">
    <property type="entry name" value="HTH_18"/>
    <property type="match status" value="1"/>
</dbReference>
<dbReference type="GO" id="GO:0003700">
    <property type="term" value="F:DNA-binding transcription factor activity"/>
    <property type="evidence" value="ECO:0007669"/>
    <property type="project" value="InterPro"/>
</dbReference>
<dbReference type="Gene3D" id="1.10.10.60">
    <property type="entry name" value="Homeodomain-like"/>
    <property type="match status" value="1"/>
</dbReference>
<proteinExistence type="predicted"/>
<dbReference type="GO" id="GO:0043565">
    <property type="term" value="F:sequence-specific DNA binding"/>
    <property type="evidence" value="ECO:0007669"/>
    <property type="project" value="InterPro"/>
</dbReference>
<dbReference type="InterPro" id="IPR035418">
    <property type="entry name" value="AraC-bd_2"/>
</dbReference>
<dbReference type="AlphaFoldDB" id="A0AAU8J306"/>
<dbReference type="InterPro" id="IPR050204">
    <property type="entry name" value="AraC_XylS_family_regulators"/>
</dbReference>
<sequence length="331" mass="36900">MARTAFRTEDVDQAMEAIKNAFYSNRLDVLSRPERFDAAFDVLELGGITVGDLRCGADVRVRCGELGSYHVNIPLGSPMSWHQSSRPSQLTLPGAAAVFQPVGTTAVDHWTGEGRIVALKIERPLLERRVEELTGRTLRGPLVLDPGLDLTRGRGRAWARLVGTLVDDLYEDVHLLQHPLVAAPLRDALVNGLLLSTGHHYRDVLDRPAQGLRPAPVKRAMDAMRERPEHPFTTAELAGQARVGVRWLQEAFARYVGMPPMAYLRSVRLERAHADLLAADPRTASVSDIAQRWGFGHLGRFAEQYRAKYGQVPSRTLRTVDDDDLWSPRRP</sequence>
<dbReference type="SUPFAM" id="SSF46689">
    <property type="entry name" value="Homeodomain-like"/>
    <property type="match status" value="2"/>
</dbReference>
<protein>
    <submittedName>
        <fullName evidence="5">AraC family transcriptional regulator</fullName>
    </submittedName>
</protein>
<evidence type="ECO:0000256" key="3">
    <source>
        <dbReference type="ARBA" id="ARBA00023163"/>
    </source>
</evidence>
<dbReference type="RefSeq" id="WP_353945744.1">
    <property type="nucleotide sequence ID" value="NZ_CP159534.1"/>
</dbReference>
<evidence type="ECO:0000256" key="2">
    <source>
        <dbReference type="ARBA" id="ARBA00023125"/>
    </source>
</evidence>
<dbReference type="PANTHER" id="PTHR46796:SF12">
    <property type="entry name" value="HTH-TYPE DNA-BINDING TRANSCRIPTIONAL ACTIVATOR EUTR"/>
    <property type="match status" value="1"/>
</dbReference>
<dbReference type="InterPro" id="IPR018060">
    <property type="entry name" value="HTH_AraC"/>
</dbReference>
<keyword evidence="1" id="KW-0805">Transcription regulation</keyword>
<name>A0AAU8J306_9ACTN</name>
<dbReference type="EMBL" id="CP159534">
    <property type="protein sequence ID" value="XCJ74300.1"/>
    <property type="molecule type" value="Genomic_DNA"/>
</dbReference>
<gene>
    <name evidence="5" type="ORF">ABII15_31930</name>
</gene>
<keyword evidence="3" id="KW-0804">Transcription</keyword>
<reference evidence="5" key="1">
    <citation type="submission" date="2024-06" db="EMBL/GenBank/DDBJ databases">
        <title>Streptomyces sp. strain HUAS MG91 genome sequences.</title>
        <authorList>
            <person name="Mo P."/>
        </authorList>
    </citation>
    <scope>NUCLEOTIDE SEQUENCE</scope>
    <source>
        <strain evidence="5">HUAS MG91</strain>
    </source>
</reference>
<keyword evidence="2" id="KW-0238">DNA-binding</keyword>
<organism evidence="5">
    <name type="scientific">Streptomyces tabacisoli</name>
    <dbReference type="NCBI Taxonomy" id="3156398"/>
    <lineage>
        <taxon>Bacteria</taxon>
        <taxon>Bacillati</taxon>
        <taxon>Actinomycetota</taxon>
        <taxon>Actinomycetes</taxon>
        <taxon>Kitasatosporales</taxon>
        <taxon>Streptomycetaceae</taxon>
        <taxon>Streptomyces</taxon>
    </lineage>
</organism>
<evidence type="ECO:0000259" key="4">
    <source>
        <dbReference type="PROSITE" id="PS01124"/>
    </source>
</evidence>
<feature type="domain" description="HTH araC/xylS-type" evidence="4">
    <location>
        <begin position="218"/>
        <end position="319"/>
    </location>
</feature>
<evidence type="ECO:0000313" key="5">
    <source>
        <dbReference type="EMBL" id="XCJ74300.1"/>
    </source>
</evidence>
<dbReference type="PROSITE" id="PS01124">
    <property type="entry name" value="HTH_ARAC_FAMILY_2"/>
    <property type="match status" value="1"/>
</dbReference>
<dbReference type="Pfam" id="PF14525">
    <property type="entry name" value="AraC_binding_2"/>
    <property type="match status" value="1"/>
</dbReference>